<dbReference type="AlphaFoldDB" id="A0A238L556"/>
<dbReference type="SUPFAM" id="SSF53271">
    <property type="entry name" value="PRTase-like"/>
    <property type="match status" value="1"/>
</dbReference>
<proteinExistence type="inferred from homology"/>
<evidence type="ECO:0000259" key="3">
    <source>
        <dbReference type="Pfam" id="PF18912"/>
    </source>
</evidence>
<keyword evidence="5" id="KW-1185">Reference proteome</keyword>
<dbReference type="InterPro" id="IPR000836">
    <property type="entry name" value="PRTase_dom"/>
</dbReference>
<evidence type="ECO:0000313" key="4">
    <source>
        <dbReference type="EMBL" id="SMX49466.1"/>
    </source>
</evidence>
<gene>
    <name evidence="4" type="ORF">PEV8663_04226</name>
</gene>
<sequence>MMWAAGMQTLVQLVYPPRCLSCGGLVETDFGLCGTCWRDTPFIAGLSCDLCGTALPGQSDRAEHCDDCLKTERPWTKGRAAIQYKDKGRRIVLALKHGDRQDIAKPAAKWMARVSRDMVLDNMLAVPIPLHLHRHLARRYNQSALLAEALAAELGIEWSPDALARPSATPSLEGKTREERFDTLSGGLIVPPKRVEQVAGRPILIVDDVMTSGATLAAAAEACLAVGASQVFVSVLARVAKDP</sequence>
<dbReference type="Pfam" id="PF18912">
    <property type="entry name" value="DZR_2"/>
    <property type="match status" value="1"/>
</dbReference>
<dbReference type="PANTHER" id="PTHR47505">
    <property type="entry name" value="DNA UTILIZATION PROTEIN YHGH"/>
    <property type="match status" value="1"/>
</dbReference>
<evidence type="ECO:0000259" key="2">
    <source>
        <dbReference type="Pfam" id="PF00156"/>
    </source>
</evidence>
<dbReference type="InterPro" id="IPR044005">
    <property type="entry name" value="DZR_2"/>
</dbReference>
<evidence type="ECO:0000256" key="1">
    <source>
        <dbReference type="ARBA" id="ARBA00008007"/>
    </source>
</evidence>
<comment type="similarity">
    <text evidence="1">Belongs to the ComF/GntX family.</text>
</comment>
<dbReference type="EMBL" id="FXYH01000021">
    <property type="protein sequence ID" value="SMX49466.1"/>
    <property type="molecule type" value="Genomic_DNA"/>
</dbReference>
<evidence type="ECO:0000313" key="5">
    <source>
        <dbReference type="Proteomes" id="UP000220836"/>
    </source>
</evidence>
<organism evidence="4 5">
    <name type="scientific">Pelagimonas varians</name>
    <dbReference type="NCBI Taxonomy" id="696760"/>
    <lineage>
        <taxon>Bacteria</taxon>
        <taxon>Pseudomonadati</taxon>
        <taxon>Pseudomonadota</taxon>
        <taxon>Alphaproteobacteria</taxon>
        <taxon>Rhodobacterales</taxon>
        <taxon>Roseobacteraceae</taxon>
        <taxon>Pelagimonas</taxon>
    </lineage>
</organism>
<dbReference type="InterPro" id="IPR051910">
    <property type="entry name" value="ComF/GntX_DNA_util-trans"/>
</dbReference>
<dbReference type="Proteomes" id="UP000220836">
    <property type="component" value="Unassembled WGS sequence"/>
</dbReference>
<dbReference type="InterPro" id="IPR029057">
    <property type="entry name" value="PRTase-like"/>
</dbReference>
<name>A0A238L556_9RHOB</name>
<feature type="domain" description="Double zinc ribbon" evidence="3">
    <location>
        <begin position="10"/>
        <end position="69"/>
    </location>
</feature>
<feature type="domain" description="Phosphoribosyltransferase" evidence="2">
    <location>
        <begin position="144"/>
        <end position="238"/>
    </location>
</feature>
<protein>
    <submittedName>
        <fullName evidence="4">DNA utilization protein GntX</fullName>
    </submittedName>
</protein>
<accession>A0A238L556</accession>
<dbReference type="PANTHER" id="PTHR47505:SF1">
    <property type="entry name" value="DNA UTILIZATION PROTEIN YHGH"/>
    <property type="match status" value="1"/>
</dbReference>
<dbReference type="Pfam" id="PF00156">
    <property type="entry name" value="Pribosyltran"/>
    <property type="match status" value="1"/>
</dbReference>
<dbReference type="Gene3D" id="3.40.50.2020">
    <property type="match status" value="1"/>
</dbReference>
<reference evidence="4 5" key="1">
    <citation type="submission" date="2017-05" db="EMBL/GenBank/DDBJ databases">
        <authorList>
            <person name="Song R."/>
            <person name="Chenine A.L."/>
            <person name="Ruprecht R.M."/>
        </authorList>
    </citation>
    <scope>NUCLEOTIDE SEQUENCE [LARGE SCALE GENOMIC DNA]</scope>
    <source>
        <strain evidence="4 5">CECT 8663</strain>
    </source>
</reference>